<sequence length="326" mass="36212">MSASKVRGKKWTVEEDEALCIAWLNVSQDGATGTNQKLDTLYDRIYEMFVEICTTNSSVCNPELRAPSGLKARWLVINKACSKFAGCMSQIFGRQQSGATPTDVLKQALTLYSVTTKGPFTLLHAYKMLEKAPKWQQYQDTKPATANSSKRRRSDDGENFEEDNDLSTTQSSSSTSRPIGQKASKHQQKLKGNSELAGMQIAKAGNLLAEASKEKAVLARERTQAINRMVNHSIMSVDFSTLSETAKKYYEMEQERILQQAMAKNVVPETLHNSYDITDESEVDEVENDGNVDTAEYVTEYVDVELNPDRNGDSDQVSDSDTDGGN</sequence>
<evidence type="ECO:0000259" key="3">
    <source>
        <dbReference type="Pfam" id="PF14303"/>
    </source>
</evidence>
<dbReference type="RefSeq" id="XP_062715222.1">
    <property type="nucleotide sequence ID" value="XM_062859238.1"/>
</dbReference>
<dbReference type="GeneID" id="134291474"/>
<keyword evidence="1" id="KW-0175">Coiled coil</keyword>
<feature type="coiled-coil region" evidence="1">
    <location>
        <begin position="201"/>
        <end position="228"/>
    </location>
</feature>
<dbReference type="EnsemblMetazoa" id="AALFPA23_024665.R36771">
    <property type="protein sequence ID" value="AALFPA23_024665.P36771"/>
    <property type="gene ID" value="AALFPA23_024665"/>
</dbReference>
<dbReference type="RefSeq" id="XP_062715220.1">
    <property type="nucleotide sequence ID" value="XM_062859236.1"/>
</dbReference>
<feature type="compositionally biased region" description="Acidic residues" evidence="2">
    <location>
        <begin position="316"/>
        <end position="326"/>
    </location>
</feature>
<evidence type="ECO:0000313" key="5">
    <source>
        <dbReference type="Proteomes" id="UP000069940"/>
    </source>
</evidence>
<protein>
    <recommendedName>
        <fullName evidence="3">No apical meristem-associated C-terminal domain-containing protein</fullName>
    </recommendedName>
</protein>
<feature type="compositionally biased region" description="Low complexity" evidence="2">
    <location>
        <begin position="167"/>
        <end position="176"/>
    </location>
</feature>
<organism evidence="4 5">
    <name type="scientific">Aedes albopictus</name>
    <name type="common">Asian tiger mosquito</name>
    <name type="synonym">Stegomyia albopicta</name>
    <dbReference type="NCBI Taxonomy" id="7160"/>
    <lineage>
        <taxon>Eukaryota</taxon>
        <taxon>Metazoa</taxon>
        <taxon>Ecdysozoa</taxon>
        <taxon>Arthropoda</taxon>
        <taxon>Hexapoda</taxon>
        <taxon>Insecta</taxon>
        <taxon>Pterygota</taxon>
        <taxon>Neoptera</taxon>
        <taxon>Endopterygota</taxon>
        <taxon>Diptera</taxon>
        <taxon>Nematocera</taxon>
        <taxon>Culicoidea</taxon>
        <taxon>Culicidae</taxon>
        <taxon>Culicinae</taxon>
        <taxon>Aedini</taxon>
        <taxon>Aedes</taxon>
        <taxon>Stegomyia</taxon>
    </lineage>
</organism>
<reference evidence="5" key="1">
    <citation type="journal article" date="2015" name="Proc. Natl. Acad. Sci. U.S.A.">
        <title>Genome sequence of the Asian Tiger mosquito, Aedes albopictus, reveals insights into its biology, genetics, and evolution.</title>
        <authorList>
            <person name="Chen X.G."/>
            <person name="Jiang X."/>
            <person name="Gu J."/>
            <person name="Xu M."/>
            <person name="Wu Y."/>
            <person name="Deng Y."/>
            <person name="Zhang C."/>
            <person name="Bonizzoni M."/>
            <person name="Dermauw W."/>
            <person name="Vontas J."/>
            <person name="Armbruster P."/>
            <person name="Huang X."/>
            <person name="Yang Y."/>
            <person name="Zhang H."/>
            <person name="He W."/>
            <person name="Peng H."/>
            <person name="Liu Y."/>
            <person name="Wu K."/>
            <person name="Chen J."/>
            <person name="Lirakis M."/>
            <person name="Topalis P."/>
            <person name="Van Leeuwen T."/>
            <person name="Hall A.B."/>
            <person name="Jiang X."/>
            <person name="Thorpe C."/>
            <person name="Mueller R.L."/>
            <person name="Sun C."/>
            <person name="Waterhouse R.M."/>
            <person name="Yan G."/>
            <person name="Tu Z.J."/>
            <person name="Fang X."/>
            <person name="James A.A."/>
        </authorList>
    </citation>
    <scope>NUCLEOTIDE SEQUENCE [LARGE SCALE GENOMIC DNA]</scope>
    <source>
        <strain evidence="5">Foshan</strain>
    </source>
</reference>
<reference evidence="4" key="2">
    <citation type="submission" date="2025-05" db="UniProtKB">
        <authorList>
            <consortium name="EnsemblMetazoa"/>
        </authorList>
    </citation>
    <scope>IDENTIFICATION</scope>
    <source>
        <strain evidence="4">Foshan</strain>
    </source>
</reference>
<feature type="region of interest" description="Disordered" evidence="2">
    <location>
        <begin position="305"/>
        <end position="326"/>
    </location>
</feature>
<dbReference type="PANTHER" id="PTHR45125">
    <property type="entry name" value="F21J9.4-RELATED"/>
    <property type="match status" value="1"/>
</dbReference>
<feature type="region of interest" description="Disordered" evidence="2">
    <location>
        <begin position="136"/>
        <end position="193"/>
    </location>
</feature>
<accession>A0ABM2A5J7</accession>
<evidence type="ECO:0000313" key="4">
    <source>
        <dbReference type="EnsemblMetazoa" id="AALFPA23_024665.P36772"/>
    </source>
</evidence>
<proteinExistence type="predicted"/>
<evidence type="ECO:0000256" key="2">
    <source>
        <dbReference type="SAM" id="MobiDB-lite"/>
    </source>
</evidence>
<dbReference type="Pfam" id="PF14303">
    <property type="entry name" value="NAM-associated"/>
    <property type="match status" value="1"/>
</dbReference>
<feature type="domain" description="No apical meristem-associated C-terminal" evidence="3">
    <location>
        <begin position="119"/>
        <end position="257"/>
    </location>
</feature>
<feature type="compositionally biased region" description="Polar residues" evidence="2">
    <location>
        <begin position="136"/>
        <end position="148"/>
    </location>
</feature>
<dbReference type="Proteomes" id="UP000069940">
    <property type="component" value="Unassembled WGS sequence"/>
</dbReference>
<keyword evidence="5" id="KW-1185">Reference proteome</keyword>
<dbReference type="InterPro" id="IPR029466">
    <property type="entry name" value="NAM-associated_C"/>
</dbReference>
<dbReference type="EnsemblMetazoa" id="AALFPA23_024665.R36772">
    <property type="protein sequence ID" value="AALFPA23_024665.P36772"/>
    <property type="gene ID" value="AALFPA23_024665"/>
</dbReference>
<name>A0ABM2A5J7_AEDAL</name>
<evidence type="ECO:0000256" key="1">
    <source>
        <dbReference type="SAM" id="Coils"/>
    </source>
</evidence>